<name>A0A2W1JRT0_9CYAN</name>
<protein>
    <submittedName>
        <fullName evidence="2">Mycofactocin biosynthesis glycosyltransferase MftF</fullName>
        <ecNumber evidence="2">2.-.-.-</ecNumber>
    </submittedName>
</protein>
<dbReference type="Pfam" id="PF00535">
    <property type="entry name" value="Glycos_transf_2"/>
    <property type="match status" value="1"/>
</dbReference>
<dbReference type="AlphaFoldDB" id="A0A2W1JRT0"/>
<evidence type="ECO:0000313" key="2">
    <source>
        <dbReference type="EMBL" id="PZD71781.1"/>
    </source>
</evidence>
<dbReference type="InterPro" id="IPR001173">
    <property type="entry name" value="Glyco_trans_2-like"/>
</dbReference>
<dbReference type="PANTHER" id="PTHR43685">
    <property type="entry name" value="GLYCOSYLTRANSFERASE"/>
    <property type="match status" value="1"/>
</dbReference>
<dbReference type="Gene3D" id="3.90.550.10">
    <property type="entry name" value="Spore Coat Polysaccharide Biosynthesis Protein SpsA, Chain A"/>
    <property type="match status" value="1"/>
</dbReference>
<dbReference type="InterPro" id="IPR050834">
    <property type="entry name" value="Glycosyltransf_2"/>
</dbReference>
<keyword evidence="3" id="KW-1185">Reference proteome</keyword>
<organism evidence="2 3">
    <name type="scientific">Acaryochloris thomasi RCC1774</name>
    <dbReference type="NCBI Taxonomy" id="1764569"/>
    <lineage>
        <taxon>Bacteria</taxon>
        <taxon>Bacillati</taxon>
        <taxon>Cyanobacteriota</taxon>
        <taxon>Cyanophyceae</taxon>
        <taxon>Acaryochloridales</taxon>
        <taxon>Acaryochloridaceae</taxon>
        <taxon>Acaryochloris</taxon>
        <taxon>Acaryochloris thomasi</taxon>
    </lineage>
</organism>
<dbReference type="GO" id="GO:0016740">
    <property type="term" value="F:transferase activity"/>
    <property type="evidence" value="ECO:0007669"/>
    <property type="project" value="UniProtKB-KW"/>
</dbReference>
<gene>
    <name evidence="2" type="primary">mftF_5</name>
    <name evidence="2" type="ORF">C1752_04450</name>
</gene>
<dbReference type="SUPFAM" id="SSF53448">
    <property type="entry name" value="Nucleotide-diphospho-sugar transferases"/>
    <property type="match status" value="1"/>
</dbReference>
<evidence type="ECO:0000259" key="1">
    <source>
        <dbReference type="Pfam" id="PF00535"/>
    </source>
</evidence>
<feature type="domain" description="Glycosyltransferase 2-like" evidence="1">
    <location>
        <begin position="15"/>
        <end position="170"/>
    </location>
</feature>
<dbReference type="EC" id="2.-.-.-" evidence="2"/>
<dbReference type="EMBL" id="PQWO01000014">
    <property type="protein sequence ID" value="PZD71781.1"/>
    <property type="molecule type" value="Genomic_DNA"/>
</dbReference>
<sequence length="311" mass="35645">MPIMLKVKVPQPYVSVIIPVFNDSARLKRCLQVLDGQTYARERYEVIVVDNASEESVVDLLAQFVQAVSAYEGQQGSYAARNRGLSLAKGEIIAFTDSDCVPASDWIESGVTALLQDQDYSIVGGRIELFFRNSDQLTPAELYEDLTAFPQKQHIEKSNFSPTANLFTYRRVFDECGVFNQELKSNGDREWCQSVVRQGCSIRYDEKVVVQHPARHSFLQLYRRHLRMAGGRADAYKEKFSNRRFQLVKNILLNEILPDAFLMIKDFLVIILRRKYSAFEKAQIVLVSSLLRHARSWEKVRVIMGGTSRNF</sequence>
<accession>A0A2W1JRT0</accession>
<evidence type="ECO:0000313" key="3">
    <source>
        <dbReference type="Proteomes" id="UP000248857"/>
    </source>
</evidence>
<proteinExistence type="predicted"/>
<keyword evidence="2" id="KW-0808">Transferase</keyword>
<reference evidence="2 3" key="1">
    <citation type="journal article" date="2018" name="Sci. Rep.">
        <title>A novel species of the marine cyanobacterium Acaryochloris with a unique pigment content and lifestyle.</title>
        <authorList>
            <person name="Partensky F."/>
            <person name="Six C."/>
            <person name="Ratin M."/>
            <person name="Garczarek L."/>
            <person name="Vaulot D."/>
            <person name="Probert I."/>
            <person name="Calteau A."/>
            <person name="Gourvil P."/>
            <person name="Marie D."/>
            <person name="Grebert T."/>
            <person name="Bouchier C."/>
            <person name="Le Panse S."/>
            <person name="Gachenot M."/>
            <person name="Rodriguez F."/>
            <person name="Garrido J.L."/>
        </authorList>
    </citation>
    <scope>NUCLEOTIDE SEQUENCE [LARGE SCALE GENOMIC DNA]</scope>
    <source>
        <strain evidence="2 3">RCC1774</strain>
    </source>
</reference>
<comment type="caution">
    <text evidence="2">The sequence shown here is derived from an EMBL/GenBank/DDBJ whole genome shotgun (WGS) entry which is preliminary data.</text>
</comment>
<dbReference type="PANTHER" id="PTHR43685:SF2">
    <property type="entry name" value="GLYCOSYLTRANSFERASE 2-LIKE DOMAIN-CONTAINING PROTEIN"/>
    <property type="match status" value="1"/>
</dbReference>
<dbReference type="InterPro" id="IPR029044">
    <property type="entry name" value="Nucleotide-diphossugar_trans"/>
</dbReference>
<dbReference type="Proteomes" id="UP000248857">
    <property type="component" value="Unassembled WGS sequence"/>
</dbReference>